<feature type="signal peptide" evidence="1">
    <location>
        <begin position="1"/>
        <end position="20"/>
    </location>
</feature>
<name>A0A6J4T3C2_9SPHN</name>
<proteinExistence type="predicted"/>
<dbReference type="PROSITE" id="PS51257">
    <property type="entry name" value="PROKAR_LIPOPROTEIN"/>
    <property type="match status" value="1"/>
</dbReference>
<dbReference type="InterPro" id="IPR010281">
    <property type="entry name" value="DUF885"/>
</dbReference>
<gene>
    <name evidence="2" type="ORF">AVDCRST_MAG39-2093</name>
</gene>
<reference evidence="2" key="1">
    <citation type="submission" date="2020-02" db="EMBL/GenBank/DDBJ databases">
        <authorList>
            <person name="Meier V. D."/>
        </authorList>
    </citation>
    <scope>NUCLEOTIDE SEQUENCE</scope>
    <source>
        <strain evidence="2">AVDCRST_MAG39</strain>
    </source>
</reference>
<feature type="chain" id="PRO_5026922008" description="DUF885 domain-containing protein" evidence="1">
    <location>
        <begin position="21"/>
        <end position="633"/>
    </location>
</feature>
<evidence type="ECO:0008006" key="3">
    <source>
        <dbReference type="Google" id="ProtNLM"/>
    </source>
</evidence>
<keyword evidence="1" id="KW-0732">Signal</keyword>
<accession>A0A6J4T3C2</accession>
<dbReference type="Pfam" id="PF05960">
    <property type="entry name" value="DUF885"/>
    <property type="match status" value="1"/>
</dbReference>
<dbReference type="PANTHER" id="PTHR33361:SF16">
    <property type="entry name" value="DUF885 DOMAIN-CONTAINING PROTEIN"/>
    <property type="match status" value="1"/>
</dbReference>
<sequence>MTRLLLLASTALLAAGCTRADEAAPASASAAIQPAPPEVEAMVAPVHGAAATGPNAELAALFEEHDRAELALSPLGKAYRGIKDADYGRWDDYTDAAVERSRQLDQRTLGRLRAGFAAAPLNADDRLSRELFEYGVNRAEGVHPYRKNAYVFDQMNGAQSDGPAFLINIHRVDTVADAEAYVSRLRTMDAFLDQAIAEARAREALGVLPPKWVFPYVVNDARNVTKGAPFGPGPDSALWADFKGKVGKLDAPAAEKTRLLEAGRRALLDDVRPAYARVVALMQEQEKRAGTDDGIWRFKDGAQQYAALLRYYTTTDLSADQVHELGLAQVARIHDEMRGIMTRVGFKGDLPAFFKHMRESRQFYYPNTPAGKQRYLDETQKSYQAVQAKLPQYFGTLPKAALVVKAVEPFREKSAGKAFYQDPTPDGSRPGTYYVNLYDMNDMPATEVEALFCHEGVPGHHLQNAVQAELEGKVPPFRQFGGYTAYGEGWGLYSEKLCKEMGQYTDPYRDFGRLQLELHRAIRLVVDSGLHHKRWSREKAIQYVQNNSADAPGGIVKAIERYVVYPGQATAYMVGKLKIEELRAKAERELGPRFDIRAFHDAVLTTGAVPLEILERNVDAHIAARRGEGSSAN</sequence>
<organism evidence="2">
    <name type="scientific">uncultured Sphingomonadaceae bacterium</name>
    <dbReference type="NCBI Taxonomy" id="169976"/>
    <lineage>
        <taxon>Bacteria</taxon>
        <taxon>Pseudomonadati</taxon>
        <taxon>Pseudomonadota</taxon>
        <taxon>Alphaproteobacteria</taxon>
        <taxon>Sphingomonadales</taxon>
        <taxon>Sphingomonadaceae</taxon>
        <taxon>environmental samples</taxon>
    </lineage>
</organism>
<evidence type="ECO:0000313" key="2">
    <source>
        <dbReference type="EMBL" id="CAA9512297.1"/>
    </source>
</evidence>
<dbReference type="AlphaFoldDB" id="A0A6J4T3C2"/>
<dbReference type="EMBL" id="CADCVW010000085">
    <property type="protein sequence ID" value="CAA9512297.1"/>
    <property type="molecule type" value="Genomic_DNA"/>
</dbReference>
<dbReference type="PANTHER" id="PTHR33361">
    <property type="entry name" value="GLR0591 PROTEIN"/>
    <property type="match status" value="1"/>
</dbReference>
<protein>
    <recommendedName>
        <fullName evidence="3">DUF885 domain-containing protein</fullName>
    </recommendedName>
</protein>
<evidence type="ECO:0000256" key="1">
    <source>
        <dbReference type="SAM" id="SignalP"/>
    </source>
</evidence>